<reference evidence="4" key="1">
    <citation type="submission" date="2023-10" db="EMBL/GenBank/DDBJ databases">
        <title>Genome assembly of Pristionchus species.</title>
        <authorList>
            <person name="Yoshida K."/>
            <person name="Sommer R.J."/>
        </authorList>
    </citation>
    <scope>NUCLEOTIDE SEQUENCE</scope>
    <source>
        <strain evidence="4">RS5133</strain>
    </source>
</reference>
<dbReference type="PANTHER" id="PTHR11533:SF299">
    <property type="entry name" value="AMINOPEPTIDASE"/>
    <property type="match status" value="1"/>
</dbReference>
<keyword evidence="2" id="KW-0812">Transmembrane</keyword>
<proteinExistence type="predicted"/>
<dbReference type="PANTHER" id="PTHR11533">
    <property type="entry name" value="PROTEASE M1 ZINC METALLOPROTEASE"/>
    <property type="match status" value="1"/>
</dbReference>
<dbReference type="GO" id="GO:0042277">
    <property type="term" value="F:peptide binding"/>
    <property type="evidence" value="ECO:0007669"/>
    <property type="project" value="TreeGrafter"/>
</dbReference>
<feature type="region of interest" description="Disordered" evidence="1">
    <location>
        <begin position="83"/>
        <end position="118"/>
    </location>
</feature>
<organism evidence="4 5">
    <name type="scientific">Pristionchus fissidentatus</name>
    <dbReference type="NCBI Taxonomy" id="1538716"/>
    <lineage>
        <taxon>Eukaryota</taxon>
        <taxon>Metazoa</taxon>
        <taxon>Ecdysozoa</taxon>
        <taxon>Nematoda</taxon>
        <taxon>Chromadorea</taxon>
        <taxon>Rhabditida</taxon>
        <taxon>Rhabditina</taxon>
        <taxon>Diplogasteromorpha</taxon>
        <taxon>Diplogasteroidea</taxon>
        <taxon>Neodiplogasteridae</taxon>
        <taxon>Pristionchus</taxon>
    </lineage>
</organism>
<keyword evidence="5" id="KW-1185">Reference proteome</keyword>
<dbReference type="GO" id="GO:0016020">
    <property type="term" value="C:membrane"/>
    <property type="evidence" value="ECO:0007669"/>
    <property type="project" value="TreeGrafter"/>
</dbReference>
<feature type="compositionally biased region" description="Basic and acidic residues" evidence="1">
    <location>
        <begin position="100"/>
        <end position="115"/>
    </location>
</feature>
<dbReference type="GO" id="GO:0008270">
    <property type="term" value="F:zinc ion binding"/>
    <property type="evidence" value="ECO:0007669"/>
    <property type="project" value="TreeGrafter"/>
</dbReference>
<accession>A0AAV5UUT2</accession>
<dbReference type="GO" id="GO:0043171">
    <property type="term" value="P:peptide catabolic process"/>
    <property type="evidence" value="ECO:0007669"/>
    <property type="project" value="TreeGrafter"/>
</dbReference>
<dbReference type="GO" id="GO:0005737">
    <property type="term" value="C:cytoplasm"/>
    <property type="evidence" value="ECO:0007669"/>
    <property type="project" value="TreeGrafter"/>
</dbReference>
<evidence type="ECO:0000313" key="4">
    <source>
        <dbReference type="EMBL" id="GMT10894.1"/>
    </source>
</evidence>
<feature type="transmembrane region" description="Helical" evidence="2">
    <location>
        <begin position="29"/>
        <end position="51"/>
    </location>
</feature>
<dbReference type="Pfam" id="PF17900">
    <property type="entry name" value="Peptidase_M1_N"/>
    <property type="match status" value="1"/>
</dbReference>
<comment type="caution">
    <text evidence="4">The sequence shown here is derived from an EMBL/GenBank/DDBJ whole genome shotgun (WGS) entry which is preliminary data.</text>
</comment>
<name>A0AAV5UUT2_9BILA</name>
<sequence>MDRSARVESGSIKDKADGVNPFAGNGSRLAFNVLSIVFLISIVTLMTMIFLPRMRRNIYQRDKSIDHVDTVDEVVVVIPDRGEIPIDPEPVPENPEEEERSPAWKELKPREPHPEELDEDDLPALYKGLNPRRKIKQRVLYRLAEWIHPISYDVTLTVQVKGHQGAKESALKGYATIKFKVDGDPSNLLEIHGEFFKEMNFGSLTYGADQPVETIRQFYNEEKRTYVFLMEQPLKDGEIYTLNVNWRASINRGITGIYETWYLDGQTRQYSLVSHGEPMSTRKWMPCFDEPAMKAPLRLTINHPSEMTARSNSP</sequence>
<dbReference type="InterPro" id="IPR050344">
    <property type="entry name" value="Peptidase_M1_aminopeptidases"/>
</dbReference>
<dbReference type="GO" id="GO:0005615">
    <property type="term" value="C:extracellular space"/>
    <property type="evidence" value="ECO:0007669"/>
    <property type="project" value="TreeGrafter"/>
</dbReference>
<dbReference type="GO" id="GO:0070006">
    <property type="term" value="F:metalloaminopeptidase activity"/>
    <property type="evidence" value="ECO:0007669"/>
    <property type="project" value="TreeGrafter"/>
</dbReference>
<keyword evidence="2" id="KW-1133">Transmembrane helix</keyword>
<feature type="domain" description="Aminopeptidase N-like N-terminal" evidence="3">
    <location>
        <begin position="149"/>
        <end position="314"/>
    </location>
</feature>
<keyword evidence="2" id="KW-0472">Membrane</keyword>
<gene>
    <name evidence="4" type="ORF">PFISCL1PPCAC_2191</name>
</gene>
<dbReference type="InterPro" id="IPR042097">
    <property type="entry name" value="Aminopeptidase_N-like_N_sf"/>
</dbReference>
<protein>
    <recommendedName>
        <fullName evidence="3">Aminopeptidase N-like N-terminal domain-containing protein</fullName>
    </recommendedName>
</protein>
<evidence type="ECO:0000256" key="2">
    <source>
        <dbReference type="SAM" id="Phobius"/>
    </source>
</evidence>
<feature type="non-terminal residue" evidence="4">
    <location>
        <position position="314"/>
    </location>
</feature>
<dbReference type="GO" id="GO:0006508">
    <property type="term" value="P:proteolysis"/>
    <property type="evidence" value="ECO:0007669"/>
    <property type="project" value="TreeGrafter"/>
</dbReference>
<dbReference type="SUPFAM" id="SSF63737">
    <property type="entry name" value="Leukotriene A4 hydrolase N-terminal domain"/>
    <property type="match status" value="1"/>
</dbReference>
<dbReference type="Gene3D" id="2.60.40.1730">
    <property type="entry name" value="tricorn interacting facor f3 domain"/>
    <property type="match status" value="1"/>
</dbReference>
<dbReference type="AlphaFoldDB" id="A0AAV5UUT2"/>
<evidence type="ECO:0000256" key="1">
    <source>
        <dbReference type="SAM" id="MobiDB-lite"/>
    </source>
</evidence>
<dbReference type="Proteomes" id="UP001432322">
    <property type="component" value="Unassembled WGS sequence"/>
</dbReference>
<evidence type="ECO:0000313" key="5">
    <source>
        <dbReference type="Proteomes" id="UP001432322"/>
    </source>
</evidence>
<dbReference type="EMBL" id="BTSY01000001">
    <property type="protein sequence ID" value="GMT10894.1"/>
    <property type="molecule type" value="Genomic_DNA"/>
</dbReference>
<evidence type="ECO:0000259" key="3">
    <source>
        <dbReference type="Pfam" id="PF17900"/>
    </source>
</evidence>
<dbReference type="InterPro" id="IPR045357">
    <property type="entry name" value="Aminopeptidase_N-like_N"/>
</dbReference>